<keyword evidence="6 10" id="KW-0238">DNA-binding</keyword>
<dbReference type="OrthoDB" id="3225452at2759"/>
<keyword evidence="14" id="KW-1185">Reference proteome</keyword>
<dbReference type="PROSITE" id="PS51057">
    <property type="entry name" value="PAIRED_2"/>
    <property type="match status" value="1"/>
</dbReference>
<keyword evidence="4" id="KW-0563">Paired box</keyword>
<keyword evidence="8" id="KW-0804">Transcription</keyword>
<name>A0A6A4J7U6_APOLU</name>
<evidence type="ECO:0000256" key="2">
    <source>
        <dbReference type="ARBA" id="ARBA00005733"/>
    </source>
</evidence>
<dbReference type="AlphaFoldDB" id="A0A6A4J7U6"/>
<evidence type="ECO:0000256" key="11">
    <source>
        <dbReference type="RuleBase" id="RU000682"/>
    </source>
</evidence>
<dbReference type="PANTHER" id="PTHR45636">
    <property type="entry name" value="PAIRED BOX PROTEIN PAX-6-RELATED-RELATED"/>
    <property type="match status" value="1"/>
</dbReference>
<dbReference type="PROSITE" id="PS00027">
    <property type="entry name" value="HOMEOBOX_1"/>
    <property type="match status" value="1"/>
</dbReference>
<dbReference type="PROSITE" id="PS50071">
    <property type="entry name" value="HOMEOBOX_2"/>
    <property type="match status" value="1"/>
</dbReference>
<evidence type="ECO:0000256" key="4">
    <source>
        <dbReference type="ARBA" id="ARBA00022724"/>
    </source>
</evidence>
<feature type="region of interest" description="Disordered" evidence="12">
    <location>
        <begin position="222"/>
        <end position="271"/>
    </location>
</feature>
<evidence type="ECO:0000256" key="7">
    <source>
        <dbReference type="ARBA" id="ARBA00023155"/>
    </source>
</evidence>
<keyword evidence="9 10" id="KW-0539">Nucleus</keyword>
<dbReference type="InterPro" id="IPR036388">
    <property type="entry name" value="WH-like_DNA-bd_sf"/>
</dbReference>
<evidence type="ECO:0000256" key="1">
    <source>
        <dbReference type="ARBA" id="ARBA00004123"/>
    </source>
</evidence>
<keyword evidence="7 10" id="KW-0371">Homeobox</keyword>
<protein>
    <recommendedName>
        <fullName evidence="15">Eyegone</fullName>
    </recommendedName>
</protein>
<feature type="compositionally biased region" description="Acidic residues" evidence="12">
    <location>
        <begin position="366"/>
        <end position="375"/>
    </location>
</feature>
<dbReference type="SUPFAM" id="SSF46689">
    <property type="entry name" value="Homeodomain-like"/>
    <property type="match status" value="2"/>
</dbReference>
<sequence>MLVSNNTTTTQKLSDFSVSALCRTSPDPGAAGQPTSADAVVTNWRLDSLPVPATLPVLPSVPQPPVTGGAAGSASTLRELYALAATQQPLASLVSHQQRLLELSRYRQYDILSHQQGAVTKLLGTLRPPGLIGGSKPKVATPAVVSKIEHYKRENPTIFAWEIRERLISEGVCTNGTAPSVSSINRILRNRAAERAAAEFARAAGYGLYPAGYSPWPLWGVPQPNGFSHPEQRHQDGDGSGKDDESLGSGGEASEQPKFRRNRTTFSPDQLDELEKEFDKSHYPCVSTRERLAAKTCLSEARVQVWFSNRRAKWRRHQRMNALKSQQQQQTSGTNSSDDRTGEWRGMGGEHSAFKAPNSDDKMSETSEEINVTDDENSRGFDGLPSPSDRDIRASIESWREMAGLSNLRPAPAEIQQPLQLTKYPRDRVP</sequence>
<dbReference type="InterPro" id="IPR017970">
    <property type="entry name" value="Homeobox_CS"/>
</dbReference>
<evidence type="ECO:0000256" key="6">
    <source>
        <dbReference type="ARBA" id="ARBA00023125"/>
    </source>
</evidence>
<evidence type="ECO:0000313" key="13">
    <source>
        <dbReference type="EMBL" id="KAF6200325.1"/>
    </source>
</evidence>
<dbReference type="SMART" id="SM00351">
    <property type="entry name" value="PAX"/>
    <property type="match status" value="1"/>
</dbReference>
<keyword evidence="3" id="KW-0217">Developmental protein</keyword>
<comment type="subcellular location">
    <subcellularLocation>
        <location evidence="1 10 11">Nucleus</location>
    </subcellularLocation>
</comment>
<dbReference type="GO" id="GO:0009791">
    <property type="term" value="P:post-embryonic development"/>
    <property type="evidence" value="ECO:0007669"/>
    <property type="project" value="UniProtKB-ARBA"/>
</dbReference>
<comment type="similarity">
    <text evidence="2">Belongs to the paired homeobox family.</text>
</comment>
<evidence type="ECO:0000256" key="12">
    <source>
        <dbReference type="SAM" id="MobiDB-lite"/>
    </source>
</evidence>
<evidence type="ECO:0000256" key="5">
    <source>
        <dbReference type="ARBA" id="ARBA00023015"/>
    </source>
</evidence>
<dbReference type="Pfam" id="PF00046">
    <property type="entry name" value="Homeodomain"/>
    <property type="match status" value="1"/>
</dbReference>
<evidence type="ECO:0000256" key="3">
    <source>
        <dbReference type="ARBA" id="ARBA00022473"/>
    </source>
</evidence>
<dbReference type="Gene3D" id="1.10.10.10">
    <property type="entry name" value="Winged helix-like DNA-binding domain superfamily/Winged helix DNA-binding domain"/>
    <property type="match status" value="1"/>
</dbReference>
<evidence type="ECO:0000313" key="14">
    <source>
        <dbReference type="Proteomes" id="UP000466442"/>
    </source>
</evidence>
<dbReference type="GO" id="GO:0005634">
    <property type="term" value="C:nucleus"/>
    <property type="evidence" value="ECO:0007669"/>
    <property type="project" value="UniProtKB-SubCell"/>
</dbReference>
<feature type="region of interest" description="Disordered" evidence="12">
    <location>
        <begin position="409"/>
        <end position="430"/>
    </location>
</feature>
<dbReference type="GO" id="GO:0000981">
    <property type="term" value="F:DNA-binding transcription factor activity, RNA polymerase II-specific"/>
    <property type="evidence" value="ECO:0007669"/>
    <property type="project" value="InterPro"/>
</dbReference>
<dbReference type="InterPro" id="IPR043565">
    <property type="entry name" value="PAX_fam"/>
</dbReference>
<evidence type="ECO:0008006" key="15">
    <source>
        <dbReference type="Google" id="ProtNLM"/>
    </source>
</evidence>
<dbReference type="EMBL" id="WIXP02000014">
    <property type="protein sequence ID" value="KAF6200325.1"/>
    <property type="molecule type" value="Genomic_DNA"/>
</dbReference>
<reference evidence="13" key="1">
    <citation type="journal article" date="2021" name="Mol. Ecol. Resour.">
        <title>Apolygus lucorum genome provides insights into omnivorousness and mesophyll feeding.</title>
        <authorList>
            <person name="Liu Y."/>
            <person name="Liu H."/>
            <person name="Wang H."/>
            <person name="Huang T."/>
            <person name="Liu B."/>
            <person name="Yang B."/>
            <person name="Yin L."/>
            <person name="Li B."/>
            <person name="Zhang Y."/>
            <person name="Zhang S."/>
            <person name="Jiang F."/>
            <person name="Zhang X."/>
            <person name="Ren Y."/>
            <person name="Wang B."/>
            <person name="Wang S."/>
            <person name="Lu Y."/>
            <person name="Wu K."/>
            <person name="Fan W."/>
            <person name="Wang G."/>
        </authorList>
    </citation>
    <scope>NUCLEOTIDE SEQUENCE</scope>
    <source>
        <strain evidence="13">12Hb</strain>
    </source>
</reference>
<dbReference type="PANTHER" id="PTHR45636:SF50">
    <property type="entry name" value="EYEGONE, ISOFORM A-RELATED"/>
    <property type="match status" value="1"/>
</dbReference>
<evidence type="ECO:0000256" key="8">
    <source>
        <dbReference type="ARBA" id="ARBA00023163"/>
    </source>
</evidence>
<dbReference type="CDD" id="cd00086">
    <property type="entry name" value="homeodomain"/>
    <property type="match status" value="1"/>
</dbReference>
<dbReference type="Gene3D" id="1.10.10.60">
    <property type="entry name" value="Homeodomain-like"/>
    <property type="match status" value="1"/>
</dbReference>
<feature type="compositionally biased region" description="Basic and acidic residues" evidence="12">
    <location>
        <begin position="230"/>
        <end position="245"/>
    </location>
</feature>
<dbReference type="FunFam" id="1.10.10.10:FF:000003">
    <property type="entry name" value="Paired box protein Pax-6"/>
    <property type="match status" value="1"/>
</dbReference>
<dbReference type="SMART" id="SM00389">
    <property type="entry name" value="HOX"/>
    <property type="match status" value="1"/>
</dbReference>
<evidence type="ECO:0000256" key="10">
    <source>
        <dbReference type="PROSITE-ProRule" id="PRU00108"/>
    </source>
</evidence>
<gene>
    <name evidence="13" type="ORF">GE061_006628</name>
</gene>
<dbReference type="InterPro" id="IPR001356">
    <property type="entry name" value="HD"/>
</dbReference>
<comment type="caution">
    <text evidence="13">The sequence shown here is derived from an EMBL/GenBank/DDBJ whole genome shotgun (WGS) entry which is preliminary data.</text>
</comment>
<dbReference type="InterPro" id="IPR001523">
    <property type="entry name" value="Paired_dom"/>
</dbReference>
<organism evidence="13 14">
    <name type="scientific">Apolygus lucorum</name>
    <name type="common">Small green plant bug</name>
    <name type="synonym">Lygocoris lucorum</name>
    <dbReference type="NCBI Taxonomy" id="248454"/>
    <lineage>
        <taxon>Eukaryota</taxon>
        <taxon>Metazoa</taxon>
        <taxon>Ecdysozoa</taxon>
        <taxon>Arthropoda</taxon>
        <taxon>Hexapoda</taxon>
        <taxon>Insecta</taxon>
        <taxon>Pterygota</taxon>
        <taxon>Neoptera</taxon>
        <taxon>Paraneoptera</taxon>
        <taxon>Hemiptera</taxon>
        <taxon>Heteroptera</taxon>
        <taxon>Panheteroptera</taxon>
        <taxon>Cimicomorpha</taxon>
        <taxon>Miridae</taxon>
        <taxon>Mirini</taxon>
        <taxon>Apolygus</taxon>
    </lineage>
</organism>
<keyword evidence="5" id="KW-0805">Transcription regulation</keyword>
<feature type="region of interest" description="Disordered" evidence="12">
    <location>
        <begin position="317"/>
        <end position="392"/>
    </location>
</feature>
<dbReference type="Proteomes" id="UP000466442">
    <property type="component" value="Unassembled WGS sequence"/>
</dbReference>
<dbReference type="FunFam" id="1.10.10.60:FF:000307">
    <property type="entry name" value="Eyegone, isoform A"/>
    <property type="match status" value="1"/>
</dbReference>
<dbReference type="Pfam" id="PF00292">
    <property type="entry name" value="PAX"/>
    <property type="match status" value="1"/>
</dbReference>
<dbReference type="GO" id="GO:0000978">
    <property type="term" value="F:RNA polymerase II cis-regulatory region sequence-specific DNA binding"/>
    <property type="evidence" value="ECO:0007669"/>
    <property type="project" value="TreeGrafter"/>
</dbReference>
<accession>A0A6A4J7U6</accession>
<evidence type="ECO:0000256" key="9">
    <source>
        <dbReference type="ARBA" id="ARBA00023242"/>
    </source>
</evidence>
<dbReference type="InterPro" id="IPR009057">
    <property type="entry name" value="Homeodomain-like_sf"/>
</dbReference>
<feature type="DNA-binding region" description="Homeobox" evidence="10">
    <location>
        <begin position="259"/>
        <end position="318"/>
    </location>
</feature>
<proteinExistence type="inferred from homology"/>